<evidence type="ECO:0000313" key="3">
    <source>
        <dbReference type="Proteomes" id="UP000617145"/>
    </source>
</evidence>
<protein>
    <recommendedName>
        <fullName evidence="1">DUF4325 domain-containing protein</fullName>
    </recommendedName>
</protein>
<reference evidence="2" key="1">
    <citation type="journal article" date="2014" name="Int. J. Syst. Evol. Microbiol.">
        <title>Complete genome sequence of Corynebacterium casei LMG S-19264T (=DSM 44701T), isolated from a smear-ripened cheese.</title>
        <authorList>
            <consortium name="US DOE Joint Genome Institute (JGI-PGF)"/>
            <person name="Walter F."/>
            <person name="Albersmeier A."/>
            <person name="Kalinowski J."/>
            <person name="Ruckert C."/>
        </authorList>
    </citation>
    <scope>NUCLEOTIDE SEQUENCE</scope>
    <source>
        <strain evidence="2">CGMCC 1.15762</strain>
    </source>
</reference>
<dbReference type="InterPro" id="IPR025474">
    <property type="entry name" value="DUF4325"/>
</dbReference>
<gene>
    <name evidence="2" type="ORF">GCM10011415_02430</name>
</gene>
<comment type="caution">
    <text evidence="2">The sequence shown here is derived from an EMBL/GenBank/DDBJ whole genome shotgun (WGS) entry which is preliminary data.</text>
</comment>
<accession>A0A8J3EFI3</accession>
<organism evidence="2 3">
    <name type="scientific">Salipiger pallidus</name>
    <dbReference type="NCBI Taxonomy" id="1775170"/>
    <lineage>
        <taxon>Bacteria</taxon>
        <taxon>Pseudomonadati</taxon>
        <taxon>Pseudomonadota</taxon>
        <taxon>Alphaproteobacteria</taxon>
        <taxon>Rhodobacterales</taxon>
        <taxon>Roseobacteraceae</taxon>
        <taxon>Salipiger</taxon>
    </lineage>
</organism>
<dbReference type="EMBL" id="BMJV01000001">
    <property type="protein sequence ID" value="GGG60016.1"/>
    <property type="molecule type" value="Genomic_DNA"/>
</dbReference>
<sequence>MSENIMLKLSDFSKFPSGRDDNDGDYNGQKYRDSVLTPAFQTAVREDRIVEISLEGVLNFGSSFLEEAFGGLVRKGIIPKNEIKKRLSLVPKTPYYDRYSASIFEHIGDAKVER</sequence>
<dbReference type="Proteomes" id="UP000617145">
    <property type="component" value="Unassembled WGS sequence"/>
</dbReference>
<dbReference type="Pfam" id="PF14213">
    <property type="entry name" value="DUF4325"/>
    <property type="match status" value="1"/>
</dbReference>
<feature type="domain" description="DUF4325" evidence="1">
    <location>
        <begin position="28"/>
        <end position="89"/>
    </location>
</feature>
<reference evidence="2" key="2">
    <citation type="submission" date="2020-09" db="EMBL/GenBank/DDBJ databases">
        <authorList>
            <person name="Sun Q."/>
            <person name="Zhou Y."/>
        </authorList>
    </citation>
    <scope>NUCLEOTIDE SEQUENCE</scope>
    <source>
        <strain evidence="2">CGMCC 1.15762</strain>
    </source>
</reference>
<dbReference type="RefSeq" id="WP_188788033.1">
    <property type="nucleotide sequence ID" value="NZ_BMJV01000001.1"/>
</dbReference>
<name>A0A8J3EFI3_9RHOB</name>
<keyword evidence="3" id="KW-1185">Reference proteome</keyword>
<evidence type="ECO:0000259" key="1">
    <source>
        <dbReference type="Pfam" id="PF14213"/>
    </source>
</evidence>
<dbReference type="AlphaFoldDB" id="A0A8J3EFI3"/>
<proteinExistence type="predicted"/>
<evidence type="ECO:0000313" key="2">
    <source>
        <dbReference type="EMBL" id="GGG60016.1"/>
    </source>
</evidence>